<dbReference type="OMA" id="NTMKYMA"/>
<dbReference type="AlphaFoldDB" id="A0A5F8A2U0"/>
<organism evidence="1 2">
    <name type="scientific">Macaca mulatta</name>
    <name type="common">Rhesus macaque</name>
    <dbReference type="NCBI Taxonomy" id="9544"/>
    <lineage>
        <taxon>Eukaryota</taxon>
        <taxon>Metazoa</taxon>
        <taxon>Chordata</taxon>
        <taxon>Craniata</taxon>
        <taxon>Vertebrata</taxon>
        <taxon>Euteleostomi</taxon>
        <taxon>Mammalia</taxon>
        <taxon>Eutheria</taxon>
        <taxon>Euarchontoglires</taxon>
        <taxon>Primates</taxon>
        <taxon>Haplorrhini</taxon>
        <taxon>Catarrhini</taxon>
        <taxon>Cercopithecidae</taxon>
        <taxon>Cercopithecinae</taxon>
        <taxon>Macaca</taxon>
    </lineage>
</organism>
<evidence type="ECO:0000313" key="2">
    <source>
        <dbReference type="Proteomes" id="UP000006718"/>
    </source>
</evidence>
<name>A0A5F8A2U0_MACMU</name>
<reference evidence="1" key="3">
    <citation type="submission" date="2025-08" db="UniProtKB">
        <authorList>
            <consortium name="Ensembl"/>
        </authorList>
    </citation>
    <scope>IDENTIFICATION</scope>
    <source>
        <strain evidence="1">17573</strain>
    </source>
</reference>
<dbReference type="VEuPathDB" id="HostDB:ENSMMUG00000063124"/>
<sequence length="85" mass="9575">MIFKCFLKDTSDIFNHLVKVEMTILCSHKRNIMKYMASGVSLSKTCCSVSVLTCRRSSNSFTRLGLGRGKRGAFPRRTVRNGKTP</sequence>
<dbReference type="GeneTree" id="ENSGT00910000147751"/>
<dbReference type="Bgee" id="ENSMMUG00000063124">
    <property type="expression patterns" value="Expressed in ileum and 8 other cell types or tissues"/>
</dbReference>
<protein>
    <submittedName>
        <fullName evidence="1">Uncharacterized protein</fullName>
    </submittedName>
</protein>
<evidence type="ECO:0000313" key="1">
    <source>
        <dbReference type="Ensembl" id="ENSMMUP00000072239.1"/>
    </source>
</evidence>
<dbReference type="Proteomes" id="UP000006718">
    <property type="component" value="Chromosome 4"/>
</dbReference>
<reference evidence="2" key="1">
    <citation type="journal article" date="2007" name="Science">
        <title>Evolutionary and biomedical insights from the rhesus macaque genome.</title>
        <authorList>
            <person name="Gibbs R.A."/>
            <person name="Rogers J."/>
            <person name="Katze M.G."/>
            <person name="Bumgarner R."/>
            <person name="Weinstock G.M."/>
            <person name="Mardis E.R."/>
            <person name="Remington K.A."/>
            <person name="Strausberg R.L."/>
            <person name="Venter J.C."/>
            <person name="Wilson R.K."/>
            <person name="Batzer M.A."/>
            <person name="Bustamante C.D."/>
            <person name="Eichler E.E."/>
            <person name="Hahn M.W."/>
            <person name="Hardison R.C."/>
            <person name="Makova K.D."/>
            <person name="Miller W."/>
            <person name="Milosavljevic A."/>
            <person name="Palermo R.E."/>
            <person name="Siepel A."/>
            <person name="Sikela J.M."/>
            <person name="Attaway T."/>
            <person name="Bell S."/>
            <person name="Bernard K.E."/>
            <person name="Buhay C.J."/>
            <person name="Chandrabose M.N."/>
            <person name="Dao M."/>
            <person name="Davis C."/>
            <person name="Delehaunty K.D."/>
            <person name="Ding Y."/>
            <person name="Dinh H.H."/>
            <person name="Dugan-Rocha S."/>
            <person name="Fulton L.A."/>
            <person name="Gabisi R.A."/>
            <person name="Garner T.T."/>
            <person name="Godfrey J."/>
            <person name="Hawes A.C."/>
            <person name="Hernandez J."/>
            <person name="Hines S."/>
            <person name="Holder M."/>
            <person name="Hume J."/>
            <person name="Jhangiani S.N."/>
            <person name="Joshi V."/>
            <person name="Khan Z.M."/>
            <person name="Kirkness E.F."/>
            <person name="Cree A."/>
            <person name="Fowler R.G."/>
            <person name="Lee S."/>
            <person name="Lewis L.R."/>
            <person name="Li Z."/>
            <person name="Liu Y.-S."/>
            <person name="Moore S.M."/>
            <person name="Muzny D."/>
            <person name="Nazareth L.V."/>
            <person name="Ngo D.N."/>
            <person name="Okwuonu G.O."/>
            <person name="Pai G."/>
            <person name="Parker D."/>
            <person name="Paul H.A."/>
            <person name="Pfannkoch C."/>
            <person name="Pohl C.S."/>
            <person name="Rogers Y.-H.C."/>
            <person name="Ruiz S.J."/>
            <person name="Sabo A."/>
            <person name="Santibanez J."/>
            <person name="Schneider B.W."/>
            <person name="Smith S.M."/>
            <person name="Sodergren E."/>
            <person name="Svatek A.F."/>
            <person name="Utterback T.R."/>
            <person name="Vattathil S."/>
            <person name="Warren W."/>
            <person name="White C.S."/>
            <person name="Chinwalla A.T."/>
            <person name="Feng Y."/>
            <person name="Halpern A.L."/>
            <person name="Hillier L.W."/>
            <person name="Huang X."/>
            <person name="Minx P."/>
            <person name="Nelson J.O."/>
            <person name="Pepin K.H."/>
            <person name="Qin X."/>
            <person name="Sutton G.G."/>
            <person name="Venter E."/>
            <person name="Walenz B.P."/>
            <person name="Wallis J.W."/>
            <person name="Worley K.C."/>
            <person name="Yang S.-P."/>
            <person name="Jones S.M."/>
            <person name="Marra M.A."/>
            <person name="Rocchi M."/>
            <person name="Schein J.E."/>
            <person name="Baertsch R."/>
            <person name="Clarke L."/>
            <person name="Csuros M."/>
            <person name="Glasscock J."/>
            <person name="Harris R.A."/>
            <person name="Havlak P."/>
            <person name="Jackson A.R."/>
            <person name="Jiang H."/>
            <person name="Liu Y."/>
            <person name="Messina D.N."/>
            <person name="Shen Y."/>
            <person name="Song H.X.-Z."/>
            <person name="Wylie T."/>
            <person name="Zhang L."/>
            <person name="Birney E."/>
            <person name="Han K."/>
            <person name="Konkel M.K."/>
            <person name="Lee J."/>
            <person name="Smit A.F.A."/>
            <person name="Ullmer B."/>
            <person name="Wang H."/>
            <person name="Xing J."/>
            <person name="Burhans R."/>
            <person name="Cheng Z."/>
            <person name="Karro J.E."/>
            <person name="Ma J."/>
            <person name="Raney B."/>
            <person name="She X."/>
            <person name="Cox M.J."/>
            <person name="Demuth J.P."/>
            <person name="Dumas L.J."/>
            <person name="Han S.-G."/>
            <person name="Hopkins J."/>
            <person name="Karimpour-Fard A."/>
            <person name="Kim Y.H."/>
            <person name="Pollack J.R."/>
            <person name="Vinar T."/>
            <person name="Addo-Quaye C."/>
            <person name="Degenhardt J."/>
            <person name="Denby A."/>
            <person name="Hubisz M.J."/>
            <person name="Indap A."/>
            <person name="Kosiol C."/>
            <person name="Lahn B.T."/>
            <person name="Lawson H.A."/>
            <person name="Marklein A."/>
            <person name="Nielsen R."/>
            <person name="Vallender E.J."/>
            <person name="Clark A.G."/>
            <person name="Ferguson B."/>
            <person name="Hernandez R.D."/>
            <person name="Hirani K."/>
            <person name="Kehrer-Sawatzki H."/>
            <person name="Kolb J."/>
            <person name="Patil S."/>
            <person name="Pu L.-L."/>
            <person name="Ren Y."/>
            <person name="Smith D.G."/>
            <person name="Wheeler D.A."/>
            <person name="Schenck I."/>
            <person name="Ball E.V."/>
            <person name="Chen R."/>
            <person name="Cooper D.N."/>
            <person name="Giardine B."/>
            <person name="Hsu F."/>
            <person name="Kent W.J."/>
            <person name="Lesk A."/>
            <person name="Nelson D.L."/>
            <person name="O'brien W.E."/>
            <person name="Pruefer K."/>
            <person name="Stenson P.D."/>
            <person name="Wallace J.C."/>
            <person name="Ke H."/>
            <person name="Liu X.-M."/>
            <person name="Wang P."/>
            <person name="Xiang A.P."/>
            <person name="Yang F."/>
            <person name="Barber G.P."/>
            <person name="Haussler D."/>
            <person name="Karolchik D."/>
            <person name="Kern A.D."/>
            <person name="Kuhn R.M."/>
            <person name="Smith K.E."/>
            <person name="Zwieg A.S."/>
        </authorList>
    </citation>
    <scope>NUCLEOTIDE SEQUENCE [LARGE SCALE GENOMIC DNA]</scope>
    <source>
        <strain evidence="2">17573</strain>
    </source>
</reference>
<dbReference type="Ensembl" id="ENSMMUT00000105950.1">
    <property type="protein sequence ID" value="ENSMMUP00000072239.1"/>
    <property type="gene ID" value="ENSMMUG00000063124.1"/>
</dbReference>
<proteinExistence type="predicted"/>
<reference evidence="1" key="4">
    <citation type="submission" date="2025-09" db="UniProtKB">
        <authorList>
            <consortium name="Ensembl"/>
        </authorList>
    </citation>
    <scope>IDENTIFICATION</scope>
    <source>
        <strain evidence="1">17573</strain>
    </source>
</reference>
<accession>A0A5F8A2U0</accession>
<reference evidence="1" key="2">
    <citation type="submission" date="2019-01" db="EMBL/GenBank/DDBJ databases">
        <authorList>
            <person name="Graves T."/>
            <person name="Eichler E.E."/>
            <person name="Wilson R.K."/>
        </authorList>
    </citation>
    <scope>NUCLEOTIDE SEQUENCE [LARGE SCALE GENOMIC DNA]</scope>
    <source>
        <strain evidence="1">17573</strain>
    </source>
</reference>
<dbReference type="InParanoid" id="A0A5F8A2U0"/>
<keyword evidence="2" id="KW-1185">Reference proteome</keyword>